<protein>
    <submittedName>
        <fullName evidence="1">Uncharacterized protein</fullName>
    </submittedName>
</protein>
<dbReference type="EMBL" id="MT141387">
    <property type="protein sequence ID" value="QJA59862.1"/>
    <property type="molecule type" value="Genomic_DNA"/>
</dbReference>
<proteinExistence type="predicted"/>
<dbReference type="AlphaFoldDB" id="A0A6M3ITI7"/>
<gene>
    <name evidence="2" type="ORF">MM415A02328_0012</name>
    <name evidence="1" type="ORF">MM415B01222_0008</name>
</gene>
<reference evidence="1" key="1">
    <citation type="submission" date="2020-03" db="EMBL/GenBank/DDBJ databases">
        <title>The deep terrestrial virosphere.</title>
        <authorList>
            <person name="Holmfeldt K."/>
            <person name="Nilsson E."/>
            <person name="Simone D."/>
            <person name="Lopez-Fernandez M."/>
            <person name="Wu X."/>
            <person name="de Brujin I."/>
            <person name="Lundin D."/>
            <person name="Andersson A."/>
            <person name="Bertilsson S."/>
            <person name="Dopson M."/>
        </authorList>
    </citation>
    <scope>NUCLEOTIDE SEQUENCE</scope>
    <source>
        <strain evidence="2">MM415A02328</strain>
        <strain evidence="1">MM415B01222</strain>
    </source>
</reference>
<dbReference type="EMBL" id="MT142033">
    <property type="protein sequence ID" value="QJA73525.1"/>
    <property type="molecule type" value="Genomic_DNA"/>
</dbReference>
<sequence length="63" mass="7135">MKYVKVTRSDISGSYTMPIKNIGCVVNAEFDNIEDYDNGTSVTLTIVEMTEEEYAALNEFMGW</sequence>
<evidence type="ECO:0000313" key="1">
    <source>
        <dbReference type="EMBL" id="QJA59862.1"/>
    </source>
</evidence>
<accession>A0A6M3ITI7</accession>
<evidence type="ECO:0000313" key="2">
    <source>
        <dbReference type="EMBL" id="QJA73525.1"/>
    </source>
</evidence>
<organism evidence="1">
    <name type="scientific">viral metagenome</name>
    <dbReference type="NCBI Taxonomy" id="1070528"/>
    <lineage>
        <taxon>unclassified sequences</taxon>
        <taxon>metagenomes</taxon>
        <taxon>organismal metagenomes</taxon>
    </lineage>
</organism>
<name>A0A6M3ITI7_9ZZZZ</name>